<organism evidence="2 3">
    <name type="scientific">Advenella kashmirensis W13003</name>
    <dbReference type="NCBI Taxonomy" id="1424334"/>
    <lineage>
        <taxon>Bacteria</taxon>
        <taxon>Pseudomonadati</taxon>
        <taxon>Pseudomonadota</taxon>
        <taxon>Betaproteobacteria</taxon>
        <taxon>Burkholderiales</taxon>
        <taxon>Alcaligenaceae</taxon>
    </lineage>
</organism>
<keyword evidence="3" id="KW-1185">Reference proteome</keyword>
<keyword evidence="1" id="KW-0812">Transmembrane</keyword>
<name>V8QR07_9BURK</name>
<comment type="caution">
    <text evidence="2">The sequence shown here is derived from an EMBL/GenBank/DDBJ whole genome shotgun (WGS) entry which is preliminary data.</text>
</comment>
<reference evidence="2 3" key="1">
    <citation type="journal article" date="2014" name="Genome Announc.">
        <title>Draft Genome Sequence of Advenella kashmirensis Strain W13003, a Polycyclic Aromatic Hydrocarbon-Degrading Bacterium.</title>
        <authorList>
            <person name="Wang X."/>
            <person name="Jin D."/>
            <person name="Zhou L."/>
            <person name="Wu L."/>
            <person name="An W."/>
            <person name="Zhao L."/>
        </authorList>
    </citation>
    <scope>NUCLEOTIDE SEQUENCE [LARGE SCALE GENOMIC DNA]</scope>
    <source>
        <strain evidence="2 3">W13003</strain>
    </source>
</reference>
<dbReference type="AlphaFoldDB" id="V8QR07"/>
<sequence>MIMGAVGAGMIAMVMAIVIVITIQIMATTDVVVIAGRWKIREPGSRPSDDVLEY</sequence>
<keyword evidence="1" id="KW-1133">Transmembrane helix</keyword>
<proteinExistence type="predicted"/>
<evidence type="ECO:0000313" key="2">
    <source>
        <dbReference type="EMBL" id="ETF02411.1"/>
    </source>
</evidence>
<dbReference type="Proteomes" id="UP000018733">
    <property type="component" value="Unassembled WGS sequence"/>
</dbReference>
<protein>
    <submittedName>
        <fullName evidence="2">Uncharacterized protein</fullName>
    </submittedName>
</protein>
<accession>V8QR07</accession>
<keyword evidence="1" id="KW-0472">Membrane</keyword>
<dbReference type="EMBL" id="AYXT01000010">
    <property type="protein sequence ID" value="ETF02411.1"/>
    <property type="molecule type" value="Genomic_DNA"/>
</dbReference>
<evidence type="ECO:0000313" key="3">
    <source>
        <dbReference type="Proteomes" id="UP000018733"/>
    </source>
</evidence>
<dbReference type="HOGENOM" id="CLU_3039632_0_0_4"/>
<gene>
    <name evidence="2" type="ORF">W822_15445</name>
</gene>
<evidence type="ECO:0000256" key="1">
    <source>
        <dbReference type="SAM" id="Phobius"/>
    </source>
</evidence>
<feature type="transmembrane region" description="Helical" evidence="1">
    <location>
        <begin position="6"/>
        <end position="36"/>
    </location>
</feature>